<dbReference type="Gene3D" id="3.80.10.10">
    <property type="entry name" value="Ribonuclease Inhibitor"/>
    <property type="match status" value="1"/>
</dbReference>
<gene>
    <name evidence="2" type="ORF">BG011_007635</name>
</gene>
<dbReference type="SUPFAM" id="SSF81383">
    <property type="entry name" value="F-box domain"/>
    <property type="match status" value="1"/>
</dbReference>
<protein>
    <recommendedName>
        <fullName evidence="1">F-box domain-containing protein</fullName>
    </recommendedName>
</protein>
<dbReference type="SMART" id="SM00367">
    <property type="entry name" value="LRR_CC"/>
    <property type="match status" value="3"/>
</dbReference>
<dbReference type="PANTHER" id="PTHR13318">
    <property type="entry name" value="PARTNER OF PAIRED, ISOFORM B-RELATED"/>
    <property type="match status" value="1"/>
</dbReference>
<dbReference type="InterPro" id="IPR001810">
    <property type="entry name" value="F-box_dom"/>
</dbReference>
<reference evidence="2" key="1">
    <citation type="journal article" date="2020" name="Fungal Divers.">
        <title>Resolving the Mortierellaceae phylogeny through synthesis of multi-gene phylogenetics and phylogenomics.</title>
        <authorList>
            <person name="Vandepol N."/>
            <person name="Liber J."/>
            <person name="Desiro A."/>
            <person name="Na H."/>
            <person name="Kennedy M."/>
            <person name="Barry K."/>
            <person name="Grigoriev I.V."/>
            <person name="Miller A.N."/>
            <person name="O'Donnell K."/>
            <person name="Stajich J.E."/>
            <person name="Bonito G."/>
        </authorList>
    </citation>
    <scope>NUCLEOTIDE SEQUENCE</scope>
    <source>
        <strain evidence="2">KOD948</strain>
    </source>
</reference>
<comment type="caution">
    <text evidence="2">The sequence shown here is derived from an EMBL/GenBank/DDBJ whole genome shotgun (WGS) entry which is preliminary data.</text>
</comment>
<sequence>MESPLPMLIDITNDFMPSNPPVVTLPTYSRSPFMLPELDRLIASHLDRVTLSNASRVCKLWHTIFNPVLWKRLSLQHISEDDAYDEDFNFISRASPPSSLPSLPSSWSSTWSGMSDGASSPMTAKNDNNATTISAVPSLTFLQQAFLYSSRNKVLKGLLRYGPLVQELKATGMTDDEMELIGVLCPNLRVLELVGGRYTAESLTDLFQKRQGSIQVVRFHSCVQLRDIFQPLTRLSNLRELELYGSFVGNTITSPTFFKHDLFPMLSACPLLHALVIEQVYIIDQRLEQDQDGWDGGSNSAPLATLLPLTGSSTASSLSLSAPTSMLSAQLNSAASGAALRTLAPSTSSLKSLALDCGDIPESVIMALLKRCPLLETLSLDWSRELTDSSLSSLHLICPNLTAISLCRCEQLTAEGFKALFRSYPNLISIDLNGNVLSDAILEDLTQSCQFLRHLSINNCQSLTDLGIQAVLLRCSNLEFFSLRSVPGLSPLLFDDITAPSSSTLSIEAPQLTRAWACRNTLQSFHLPDLISPSRPVLENFRRQYTSLQNLHGKDDAPWQAPEGNHLMRSRFGHLTQLKHLTFGGQQLDMRIILEGLYQNRYDLETLRITKLRQTMTSLEAQWLLETAAPNLRILAIPKFGNRAVTEWIDLQRPGLLSFEKW</sequence>
<dbReference type="EMBL" id="JAAAJA010000598">
    <property type="protein sequence ID" value="KAG0251382.1"/>
    <property type="molecule type" value="Genomic_DNA"/>
</dbReference>
<dbReference type="Gene3D" id="1.20.1280.50">
    <property type="match status" value="1"/>
</dbReference>
<keyword evidence="3" id="KW-1185">Reference proteome</keyword>
<dbReference type="GO" id="GO:0019005">
    <property type="term" value="C:SCF ubiquitin ligase complex"/>
    <property type="evidence" value="ECO:0007669"/>
    <property type="project" value="TreeGrafter"/>
</dbReference>
<dbReference type="AlphaFoldDB" id="A0A9P6PS52"/>
<evidence type="ECO:0000259" key="1">
    <source>
        <dbReference type="Pfam" id="PF12937"/>
    </source>
</evidence>
<dbReference type="InterPro" id="IPR006553">
    <property type="entry name" value="Leu-rich_rpt_Cys-con_subtyp"/>
</dbReference>
<accession>A0A9P6PS52</accession>
<dbReference type="OrthoDB" id="421226at2759"/>
<dbReference type="Proteomes" id="UP000726737">
    <property type="component" value="Unassembled WGS sequence"/>
</dbReference>
<dbReference type="SUPFAM" id="SSF52047">
    <property type="entry name" value="RNI-like"/>
    <property type="match status" value="2"/>
</dbReference>
<organism evidence="2 3">
    <name type="scientific">Mortierella polycephala</name>
    <dbReference type="NCBI Taxonomy" id="41804"/>
    <lineage>
        <taxon>Eukaryota</taxon>
        <taxon>Fungi</taxon>
        <taxon>Fungi incertae sedis</taxon>
        <taxon>Mucoromycota</taxon>
        <taxon>Mortierellomycotina</taxon>
        <taxon>Mortierellomycetes</taxon>
        <taxon>Mortierellales</taxon>
        <taxon>Mortierellaceae</taxon>
        <taxon>Mortierella</taxon>
    </lineage>
</organism>
<feature type="domain" description="F-box" evidence="1">
    <location>
        <begin position="41"/>
        <end position="75"/>
    </location>
</feature>
<proteinExistence type="predicted"/>
<dbReference type="InterPro" id="IPR032675">
    <property type="entry name" value="LRR_dom_sf"/>
</dbReference>
<name>A0A9P6PS52_9FUNG</name>
<dbReference type="Pfam" id="PF12937">
    <property type="entry name" value="F-box-like"/>
    <property type="match status" value="1"/>
</dbReference>
<evidence type="ECO:0000313" key="3">
    <source>
        <dbReference type="Proteomes" id="UP000726737"/>
    </source>
</evidence>
<evidence type="ECO:0000313" key="2">
    <source>
        <dbReference type="EMBL" id="KAG0251382.1"/>
    </source>
</evidence>
<dbReference type="InterPro" id="IPR036047">
    <property type="entry name" value="F-box-like_dom_sf"/>
</dbReference>
<dbReference type="GO" id="GO:0031146">
    <property type="term" value="P:SCF-dependent proteasomal ubiquitin-dependent protein catabolic process"/>
    <property type="evidence" value="ECO:0007669"/>
    <property type="project" value="TreeGrafter"/>
</dbReference>